<feature type="compositionally biased region" description="Low complexity" evidence="1">
    <location>
        <begin position="1073"/>
        <end position="1084"/>
    </location>
</feature>
<feature type="compositionally biased region" description="Polar residues" evidence="1">
    <location>
        <begin position="1003"/>
        <end position="1016"/>
    </location>
</feature>
<dbReference type="InterPro" id="IPR051658">
    <property type="entry name" value="UBLCP1"/>
</dbReference>
<evidence type="ECO:0000313" key="2">
    <source>
        <dbReference type="EnsemblMetazoa" id="AATE000158-PA.1"/>
    </source>
</evidence>
<evidence type="ECO:0000256" key="1">
    <source>
        <dbReference type="SAM" id="MobiDB-lite"/>
    </source>
</evidence>
<dbReference type="Pfam" id="PF07776">
    <property type="entry name" value="zf-AD"/>
    <property type="match status" value="1"/>
</dbReference>
<feature type="compositionally biased region" description="Polar residues" evidence="1">
    <location>
        <begin position="1028"/>
        <end position="1038"/>
    </location>
</feature>
<feature type="compositionally biased region" description="Basic and acidic residues" evidence="1">
    <location>
        <begin position="1272"/>
        <end position="1283"/>
    </location>
</feature>
<feature type="compositionally biased region" description="Basic and acidic residues" evidence="1">
    <location>
        <begin position="1351"/>
        <end position="1372"/>
    </location>
</feature>
<dbReference type="Gene3D" id="3.10.20.90">
    <property type="entry name" value="Phosphatidylinositol 3-kinase Catalytic Subunit, Chain A, domain 1"/>
    <property type="match status" value="1"/>
</dbReference>
<dbReference type="PROSITE" id="PS50157">
    <property type="entry name" value="ZINC_FINGER_C2H2_2"/>
    <property type="match status" value="2"/>
</dbReference>
<dbReference type="PROSITE" id="PS51915">
    <property type="entry name" value="ZAD"/>
    <property type="match status" value="1"/>
</dbReference>
<dbReference type="Gene3D" id="3.40.1800.20">
    <property type="match status" value="1"/>
</dbReference>
<feature type="region of interest" description="Disordered" evidence="1">
    <location>
        <begin position="695"/>
        <end position="770"/>
    </location>
</feature>
<feature type="region of interest" description="Disordered" evidence="1">
    <location>
        <begin position="1241"/>
        <end position="1293"/>
    </location>
</feature>
<sequence length="1471" mass="162682">MDTKEVTLIIKWSGKEYPIEDLTEHDTVAVLKHEICKKTQVRPERQKLLNLKHKGKPVTDDIRLGALELKANFKVMMVGSLEADIMEASSRPTDVGSVVNDLDNEDEDNVPLENKEVYLAKINKRIKDYTIKELNPPREGKRLLVLDIDYTIFDHRSVAENGRCKASKMERFAINILHQKIQNICRLCGVDNPVKVPIVEDDDIICLDDDEVTLVKKIEECVGIKVYKTDQMPQQICSLCIDKVNDFYEYRLMCAATNVQTRTILNLPLVEPTSILIKTEPMPEPAPPEVTPAPPESKPGVKRGSKTRSRKNDNADTGDLHVGSSEKRIKTEYACQYCNEAYDASSDLERHLVVKHTPLIRKYGCGTCAELFDTATEYKDHNLWHKLTRTAYHCYRCNRKFLKSNTLNKHLEIHACVRNVRKSTSNLVPDMQCKLCTKTFKTQNLYEWHSCFLRAKANCPKCGKYFMKKNLLIRHYMLYCTGSLAPMEPVVVKEEPATLGANDLPKRTPIPEATGKTGRKRGRPRLTARFEEMKEETSELPFPPLLDLPEMKLESSSSEVASGELNAAQDADHGGDHRKRSKVTFAKEAEKINTLLRSGAGVNENSDFAQISSILTSVNEAIATISNARKRKKHKDPVTLHTVENPAGIDAPMVVLSMANMMSAPCGNPGTPQADVAPMEESEQNDVNYTAANREAHEEIDGNASNAEDAYDGESRNDQEEEGFAGYDDADSIDNMEGGGSDHEIEDSTSTVSAIHHEGASTSPHEIDTPDETQMASTVVQVKQESMTNPEAGDVGEYEMAMSCLAIKHEPVDDDSEQVNFNAVEPTQRQEQRITQSTSAFQALRIKIKKEKGLHNATVFNEESNPIDSSSAPDGPPEPERPVARQQKKPTKKATTPNHYKVRPMRSRPTVFVEPEVRIKQERPDPEQHKPYEEHGNEELENADEGYGRVAVKQEPVDCLAGHSNLDQPVPIRSSFESHADGSSEAETAFDGMQIKQERPEETSMTIWATGNSNGVTDAPLNVGGGSQASFGQNDNPMSRSGSKSKKTGTSSHKSSRRINPFALLKRKTLASENAQEPEPNEQPGASAARLSLPIIAGVTSVDLDAHLGETMDSPPFDTRVVNNNVSTTQPKDSDEREPDEEAPGPAIASPESSIADTEMETATEKESVENVITQRDATELRIVSVLTVQENEAVAENVNCVATEKADFNTELDPESVENCITSKDRDSTISVVHNESTECNSNAKVSGDDESSKSSAEKMDTGTETILPKESYEEPFSDKENSNSSPQPAEEIAEIVEKQVHEVNTDATVEPTEKEIYCSDDVSTSTEVICEEATSKVLPAQPAEETDEKVDKCVEVEHDGAKDSTEKEINRSGYVMDDDKVTSSVLTSEEATPKVLSAHPAEKNDEKADERLQEVHNDGAKEPTEKEINCSDDVINDEEATHVLTAEEGTSTVSTAEGHENTGKEHKKT</sequence>
<dbReference type="GO" id="GO:0004722">
    <property type="term" value="F:protein serine/threonine phosphatase activity"/>
    <property type="evidence" value="ECO:0007669"/>
    <property type="project" value="TreeGrafter"/>
</dbReference>
<dbReference type="SUPFAM" id="SSF54236">
    <property type="entry name" value="Ubiquitin-like"/>
    <property type="match status" value="1"/>
</dbReference>
<dbReference type="InterPro" id="IPR000626">
    <property type="entry name" value="Ubiquitin-like_dom"/>
</dbReference>
<dbReference type="GO" id="GO:0008270">
    <property type="term" value="F:zinc ion binding"/>
    <property type="evidence" value="ECO:0007669"/>
    <property type="project" value="UniProtKB-UniRule"/>
</dbReference>
<feature type="compositionally biased region" description="Acidic residues" evidence="1">
    <location>
        <begin position="719"/>
        <end position="734"/>
    </location>
</feature>
<reference evidence="2" key="1">
    <citation type="submission" date="2022-08" db="UniProtKB">
        <authorList>
            <consortium name="EnsemblMetazoa"/>
        </authorList>
    </citation>
    <scope>IDENTIFICATION</scope>
    <source>
        <strain evidence="2">EBRO</strain>
    </source>
</reference>
<dbReference type="EMBL" id="AXCP01008105">
    <property type="status" value="NOT_ANNOTATED_CDS"/>
    <property type="molecule type" value="Genomic_DNA"/>
</dbReference>
<feature type="region of interest" description="Disordered" evidence="1">
    <location>
        <begin position="1107"/>
        <end position="1169"/>
    </location>
</feature>
<protein>
    <recommendedName>
        <fullName evidence="3">Ubiquitin-like domain-containing protein</fullName>
    </recommendedName>
</protein>
<dbReference type="InterPro" id="IPR013087">
    <property type="entry name" value="Znf_C2H2_type"/>
</dbReference>
<dbReference type="PANTHER" id="PTHR48493:SF1">
    <property type="entry name" value="UBIQUITIN-LIKE DOMAIN-CONTAINING CTD PHOSPHATASE 1"/>
    <property type="match status" value="1"/>
</dbReference>
<dbReference type="SUPFAM" id="SSF57716">
    <property type="entry name" value="Glucocorticoid receptor-like (DNA-binding domain)"/>
    <property type="match status" value="1"/>
</dbReference>
<dbReference type="PANTHER" id="PTHR48493">
    <property type="entry name" value="UBIQUITIN-LIKE DOMAIN-CONTAINING CTD PHOSPHATASE 1"/>
    <property type="match status" value="1"/>
</dbReference>
<dbReference type="VEuPathDB" id="VectorBase:AATE000158"/>
<feature type="region of interest" description="Disordered" evidence="1">
    <location>
        <begin position="851"/>
        <end position="945"/>
    </location>
</feature>
<feature type="region of interest" description="Disordered" evidence="1">
    <location>
        <begin position="1341"/>
        <end position="1471"/>
    </location>
</feature>
<feature type="compositionally biased region" description="Basic and acidic residues" evidence="1">
    <location>
        <begin position="1459"/>
        <end position="1471"/>
    </location>
</feature>
<organism evidence="2">
    <name type="scientific">Anopheles atroparvus</name>
    <name type="common">European mosquito</name>
    <dbReference type="NCBI Taxonomy" id="41427"/>
    <lineage>
        <taxon>Eukaryota</taxon>
        <taxon>Metazoa</taxon>
        <taxon>Ecdysozoa</taxon>
        <taxon>Arthropoda</taxon>
        <taxon>Hexapoda</taxon>
        <taxon>Insecta</taxon>
        <taxon>Pterygota</taxon>
        <taxon>Neoptera</taxon>
        <taxon>Endopterygota</taxon>
        <taxon>Diptera</taxon>
        <taxon>Nematocera</taxon>
        <taxon>Culicoidea</taxon>
        <taxon>Culicidae</taxon>
        <taxon>Anophelinae</taxon>
        <taxon>Anopheles</taxon>
    </lineage>
</organism>
<dbReference type="EnsemblMetazoa" id="AATE000158-RA">
    <property type="protein sequence ID" value="AATE000158-PA.1"/>
    <property type="gene ID" value="AATE000158"/>
</dbReference>
<dbReference type="PROSITE" id="PS00028">
    <property type="entry name" value="ZINC_FINGER_C2H2_1"/>
    <property type="match status" value="2"/>
</dbReference>
<dbReference type="GO" id="GO:0005634">
    <property type="term" value="C:nucleus"/>
    <property type="evidence" value="ECO:0007669"/>
    <property type="project" value="InterPro"/>
</dbReference>
<accession>A0A182IJ68</accession>
<dbReference type="InterPro" id="IPR029071">
    <property type="entry name" value="Ubiquitin-like_domsf"/>
</dbReference>
<dbReference type="Gene3D" id="3.40.50.1000">
    <property type="entry name" value="HAD superfamily/HAD-like"/>
    <property type="match status" value="1"/>
</dbReference>
<evidence type="ECO:0008006" key="3">
    <source>
        <dbReference type="Google" id="ProtNLM"/>
    </source>
</evidence>
<dbReference type="Pfam" id="PF00240">
    <property type="entry name" value="ubiquitin"/>
    <property type="match status" value="1"/>
</dbReference>
<feature type="region of interest" description="Disordered" evidence="1">
    <location>
        <begin position="500"/>
        <end position="525"/>
    </location>
</feature>
<dbReference type="SMART" id="SM00355">
    <property type="entry name" value="ZnF_C2H2"/>
    <property type="match status" value="4"/>
</dbReference>
<feature type="compositionally biased region" description="Pro residues" evidence="1">
    <location>
        <begin position="282"/>
        <end position="297"/>
    </location>
</feature>
<proteinExistence type="predicted"/>
<feature type="region of interest" description="Disordered" evidence="1">
    <location>
        <begin position="279"/>
        <end position="323"/>
    </location>
</feature>
<dbReference type="Gene3D" id="3.30.160.60">
    <property type="entry name" value="Classic Zinc Finger"/>
    <property type="match status" value="1"/>
</dbReference>
<dbReference type="FunFam" id="3.10.20.90:FF:000060">
    <property type="entry name" value="ubiquitin-like domain-containing CTD phosphatase 1"/>
    <property type="match status" value="1"/>
</dbReference>
<dbReference type="SMART" id="SM00213">
    <property type="entry name" value="UBQ"/>
    <property type="match status" value="1"/>
</dbReference>
<feature type="compositionally biased region" description="Basic and acidic residues" evidence="1">
    <location>
        <begin position="1402"/>
        <end position="1431"/>
    </location>
</feature>
<dbReference type="CDD" id="cd01813">
    <property type="entry name" value="Ubl_UBLCP1"/>
    <property type="match status" value="1"/>
</dbReference>
<dbReference type="STRING" id="41427.A0A182IJ68"/>
<feature type="compositionally biased region" description="Polar residues" evidence="1">
    <location>
        <begin position="1121"/>
        <end position="1131"/>
    </location>
</feature>
<feature type="compositionally biased region" description="Basic and acidic residues" evidence="1">
    <location>
        <begin position="915"/>
        <end position="938"/>
    </location>
</feature>
<dbReference type="PROSITE" id="PS50053">
    <property type="entry name" value="UBIQUITIN_2"/>
    <property type="match status" value="1"/>
</dbReference>
<feature type="compositionally biased region" description="Polar residues" evidence="1">
    <location>
        <begin position="858"/>
        <end position="872"/>
    </location>
</feature>
<feature type="compositionally biased region" description="Basic and acidic residues" evidence="1">
    <location>
        <begin position="1248"/>
        <end position="1263"/>
    </location>
</feature>
<dbReference type="InterPro" id="IPR023214">
    <property type="entry name" value="HAD_sf"/>
</dbReference>
<name>A0A182IJ68_ANOAO</name>
<dbReference type="GO" id="GO:0090364">
    <property type="term" value="P:regulation of proteasome assembly"/>
    <property type="evidence" value="ECO:0007669"/>
    <property type="project" value="InterPro"/>
</dbReference>
<dbReference type="InterPro" id="IPR012934">
    <property type="entry name" value="Znf_AD"/>
</dbReference>
<feature type="region of interest" description="Disordered" evidence="1">
    <location>
        <begin position="961"/>
        <end position="1089"/>
    </location>
</feature>
<feature type="compositionally biased region" description="Basic residues" evidence="1">
    <location>
        <begin position="300"/>
        <end position="309"/>
    </location>
</feature>
<dbReference type="SMART" id="SM00868">
    <property type="entry name" value="zf-AD"/>
    <property type="match status" value="1"/>
</dbReference>
<feature type="region of interest" description="Disordered" evidence="1">
    <location>
        <begin position="1305"/>
        <end position="1326"/>
    </location>
</feature>